<name>Q10YM5_TRIEI</name>
<dbReference type="InterPro" id="IPR049578">
    <property type="entry name" value="CAXIP1-like_GIY-YIG_dom"/>
</dbReference>
<sequence>MTNTEIQIPELSKLEYLPYVDSAGKLPFSLQGKIGVYGIFDQEKKLLFVGYSRDVYQSLKLHLVRQPNSCYWLKVQTIERPNRTILEGIKAAWINENGSLPIGNGTAEAKWNQPIDTKQEMTEAERVQYQDPLIDEVAKEKLLKNIARRVETNILEVLKTRGLQENIRFNPKLKATGLLDLK</sequence>
<reference evidence="1" key="1">
    <citation type="submission" date="2006-06" db="EMBL/GenBank/DDBJ databases">
        <title>Complete sequence of Trichodesmium erythraeum IMS101.</title>
        <authorList>
            <consortium name="US DOE Joint Genome Institute"/>
            <person name="Copeland A."/>
            <person name="Lucas S."/>
            <person name="Lapidus A."/>
            <person name="Barry K."/>
            <person name="Detter J.C."/>
            <person name="Glavina del Rio T."/>
            <person name="Hammon N."/>
            <person name="Israni S."/>
            <person name="Dalin E."/>
            <person name="Tice H."/>
            <person name="Pitluck S."/>
            <person name="Kiss H."/>
            <person name="Munk A.C."/>
            <person name="Brettin T."/>
            <person name="Bruce D."/>
            <person name="Han C."/>
            <person name="Tapia R."/>
            <person name="Gilna P."/>
            <person name="Schmutz J."/>
            <person name="Larimer F."/>
            <person name="Land M."/>
            <person name="Hauser L."/>
            <person name="Kyrpides N."/>
            <person name="Kim E."/>
            <person name="Richardson P."/>
        </authorList>
    </citation>
    <scope>NUCLEOTIDE SEQUENCE [LARGE SCALE GENOMIC DNA]</scope>
    <source>
        <strain evidence="1">IMS101</strain>
    </source>
</reference>
<dbReference type="AlphaFoldDB" id="Q10YM5"/>
<dbReference type="RefSeq" id="WP_011612986.1">
    <property type="nucleotide sequence ID" value="NC_008312.1"/>
</dbReference>
<dbReference type="OrthoDB" id="424286at2"/>
<dbReference type="eggNOG" id="ENOG502ZBP7">
    <property type="taxonomic scope" value="Bacteria"/>
</dbReference>
<evidence type="ECO:0008006" key="2">
    <source>
        <dbReference type="Google" id="ProtNLM"/>
    </source>
</evidence>
<dbReference type="CDD" id="cd10450">
    <property type="entry name" value="GIY-YIG_AtGrxS16_like"/>
    <property type="match status" value="1"/>
</dbReference>
<dbReference type="STRING" id="203124.Tery_3565"/>
<protein>
    <recommendedName>
        <fullName evidence="2">GIY-YIG domain-containing protein</fullName>
    </recommendedName>
</protein>
<dbReference type="EMBL" id="CP000393">
    <property type="protein sequence ID" value="ABG52649.1"/>
    <property type="molecule type" value="Genomic_DNA"/>
</dbReference>
<evidence type="ECO:0000313" key="1">
    <source>
        <dbReference type="EMBL" id="ABG52649.1"/>
    </source>
</evidence>
<proteinExistence type="predicted"/>
<dbReference type="HOGENOM" id="CLU_1530813_0_0_3"/>
<dbReference type="KEGG" id="ter:Tery_3565"/>
<gene>
    <name evidence="1" type="ordered locus">Tery_3565</name>
</gene>
<organism evidence="1">
    <name type="scientific">Trichodesmium erythraeum (strain IMS101)</name>
    <dbReference type="NCBI Taxonomy" id="203124"/>
    <lineage>
        <taxon>Bacteria</taxon>
        <taxon>Bacillati</taxon>
        <taxon>Cyanobacteriota</taxon>
        <taxon>Cyanophyceae</taxon>
        <taxon>Oscillatoriophycideae</taxon>
        <taxon>Oscillatoriales</taxon>
        <taxon>Microcoleaceae</taxon>
        <taxon>Trichodesmium</taxon>
    </lineage>
</organism>
<accession>Q10YM5</accession>